<dbReference type="AlphaFoldDB" id="A0A1U7HNL3"/>
<dbReference type="Proteomes" id="UP000186868">
    <property type="component" value="Unassembled WGS sequence"/>
</dbReference>
<sequence length="208" mass="23300">MHANCRGTVMDDNNKASQLTQAVPTTKLSPVRAQIISQSPGRVRFRVSHPHRQKRHIEPITDALKQRLEIYRVRSNVDSGSITVYHAKEHSTFEDIRALLRDLGVIILDVTGEEAAIPSGKSAAAAQVTSVVSDLDQRVKELTNGAVDLRFLVPLGFSALALRQLLAKGWQLEIIPWYVLAWYAFDSFVKFHYTSEPEQNVKGKGERI</sequence>
<evidence type="ECO:0000313" key="2">
    <source>
        <dbReference type="Proteomes" id="UP000186868"/>
    </source>
</evidence>
<protein>
    <submittedName>
        <fullName evidence="1">Uncharacterized protein</fullName>
    </submittedName>
</protein>
<gene>
    <name evidence="1" type="ORF">NIES593_05350</name>
</gene>
<dbReference type="RefSeq" id="WP_073598600.1">
    <property type="nucleotide sequence ID" value="NZ_MRCB01000004.1"/>
</dbReference>
<proteinExistence type="predicted"/>
<comment type="caution">
    <text evidence="1">The sequence shown here is derived from an EMBL/GenBank/DDBJ whole genome shotgun (WGS) entry which is preliminary data.</text>
</comment>
<accession>A0A1U7HNL3</accession>
<keyword evidence="2" id="KW-1185">Reference proteome</keyword>
<dbReference type="Pfam" id="PF19991">
    <property type="entry name" value="HMA_2"/>
    <property type="match status" value="1"/>
</dbReference>
<organism evidence="1 2">
    <name type="scientific">Hydrococcus rivularis NIES-593</name>
    <dbReference type="NCBI Taxonomy" id="1921803"/>
    <lineage>
        <taxon>Bacteria</taxon>
        <taxon>Bacillati</taxon>
        <taxon>Cyanobacteriota</taxon>
        <taxon>Cyanophyceae</taxon>
        <taxon>Pleurocapsales</taxon>
        <taxon>Hydrococcaceae</taxon>
        <taxon>Hydrococcus</taxon>
    </lineage>
</organism>
<dbReference type="EMBL" id="MRCB01000004">
    <property type="protein sequence ID" value="OKH25190.1"/>
    <property type="molecule type" value="Genomic_DNA"/>
</dbReference>
<name>A0A1U7HNL3_9CYAN</name>
<reference evidence="1 2" key="1">
    <citation type="submission" date="2016-11" db="EMBL/GenBank/DDBJ databases">
        <title>Draft Genome Sequences of Nine Cyanobacterial Strains from Diverse Habitats.</title>
        <authorList>
            <person name="Zhu T."/>
            <person name="Hou S."/>
            <person name="Lu X."/>
            <person name="Hess W.R."/>
        </authorList>
    </citation>
    <scope>NUCLEOTIDE SEQUENCE [LARGE SCALE GENOMIC DNA]</scope>
    <source>
        <strain evidence="1 2">NIES-593</strain>
    </source>
</reference>
<dbReference type="STRING" id="1921803.NIES593_05350"/>
<evidence type="ECO:0000313" key="1">
    <source>
        <dbReference type="EMBL" id="OKH25190.1"/>
    </source>
</evidence>